<dbReference type="PANTHER" id="PTHR43767">
    <property type="entry name" value="LONG-CHAIN-FATTY-ACID--COA LIGASE"/>
    <property type="match status" value="1"/>
</dbReference>
<evidence type="ECO:0000259" key="2">
    <source>
        <dbReference type="Pfam" id="PF00501"/>
    </source>
</evidence>
<feature type="domain" description="AMP-binding enzyme C-terminal" evidence="3">
    <location>
        <begin position="467"/>
        <end position="542"/>
    </location>
</feature>
<dbReference type="Pfam" id="PF13193">
    <property type="entry name" value="AMP-binding_C"/>
    <property type="match status" value="1"/>
</dbReference>
<evidence type="ECO:0000313" key="5">
    <source>
        <dbReference type="Proteomes" id="UP001589776"/>
    </source>
</evidence>
<dbReference type="GO" id="GO:0016874">
    <property type="term" value="F:ligase activity"/>
    <property type="evidence" value="ECO:0007669"/>
    <property type="project" value="UniProtKB-KW"/>
</dbReference>
<dbReference type="SUPFAM" id="SSF56801">
    <property type="entry name" value="Acetyl-CoA synthetase-like"/>
    <property type="match status" value="1"/>
</dbReference>
<dbReference type="Pfam" id="PF00501">
    <property type="entry name" value="AMP-binding"/>
    <property type="match status" value="1"/>
</dbReference>
<evidence type="ECO:0000259" key="3">
    <source>
        <dbReference type="Pfam" id="PF13193"/>
    </source>
</evidence>
<accession>A0ABV6DPR7</accession>
<proteinExistence type="predicted"/>
<name>A0ABV6DPR7_9BACL</name>
<comment type="caution">
    <text evidence="4">The sequence shown here is derived from an EMBL/GenBank/DDBJ whole genome shotgun (WGS) entry which is preliminary data.</text>
</comment>
<dbReference type="Gene3D" id="3.30.300.30">
    <property type="match status" value="1"/>
</dbReference>
<dbReference type="PANTHER" id="PTHR43767:SF9">
    <property type="entry name" value="LONG-CHAIN-FATTY-ACID--COA LIGASE"/>
    <property type="match status" value="1"/>
</dbReference>
<dbReference type="InterPro" id="IPR050237">
    <property type="entry name" value="ATP-dep_AMP-bd_enzyme"/>
</dbReference>
<evidence type="ECO:0000313" key="4">
    <source>
        <dbReference type="EMBL" id="MFC0214644.1"/>
    </source>
</evidence>
<dbReference type="InterPro" id="IPR025110">
    <property type="entry name" value="AMP-bd_C"/>
</dbReference>
<feature type="transmembrane region" description="Helical" evidence="1">
    <location>
        <begin position="252"/>
        <end position="273"/>
    </location>
</feature>
<feature type="transmembrane region" description="Helical" evidence="1">
    <location>
        <begin position="87"/>
        <end position="108"/>
    </location>
</feature>
<sequence length="556" mass="62282">MASAKPWLEHYPKEVSPTYDYPKMNVASMLLASARRYPKHPALYFLGKSIDYDRTAREAARFANVLRSLGIRHGDRIAIMLPNCPQVVAATFGTLMVGAVVVMTNPLYKERELEHQLADSGARLIVTLDLLHRRVLSVKAKTRLERIIVTSIKDYLPFPKNLLYPLKMKRDGTDLTVAYNDEVLSWTKLLHAASPSPEIAPVDADNDLALLQYTGGTTGIAKGVMLSHSNLIANTVQNVHWAYKCEEGKERFLAALPIFHVFGLTVIMLQAVYRAAEMLLLPKFETKPVLELIARKRPTLFPGAPTMYVALINHPDIASYDLSSIRACISGSAPLPHEVQEQFEKVTGGRLIEGYGLTEASPVTHANNIWEKRKPGIGIPFPDTDAKVVDLETGEEAPVGELGELIVRGPQVMLGYWNRPDETEKVLRDGWLLTGDMARMDEDGFFEIVDRKKDLIIAGGFNIYPREVEEVLFEHPAVKECAAAGIPDKYRGETVKAFIVLKEGASVTAEELEKHCRERLAAFKVPRHYEFRQSLPKTMVGKVLRRKLFEEEQKGE</sequence>
<dbReference type="InterPro" id="IPR020845">
    <property type="entry name" value="AMP-binding_CS"/>
</dbReference>
<gene>
    <name evidence="4" type="ORF">ACFFK0_19755</name>
</gene>
<reference evidence="4 5" key="1">
    <citation type="submission" date="2024-09" db="EMBL/GenBank/DDBJ databases">
        <authorList>
            <person name="Sun Q."/>
            <person name="Mori K."/>
        </authorList>
    </citation>
    <scope>NUCLEOTIDE SEQUENCE [LARGE SCALE GENOMIC DNA]</scope>
    <source>
        <strain evidence="4 5">CCM 7759</strain>
    </source>
</reference>
<dbReference type="InterPro" id="IPR045851">
    <property type="entry name" value="AMP-bd_C_sf"/>
</dbReference>
<dbReference type="RefSeq" id="WP_377472042.1">
    <property type="nucleotide sequence ID" value="NZ_JBHLWN010000077.1"/>
</dbReference>
<feature type="domain" description="AMP-dependent synthetase/ligase" evidence="2">
    <location>
        <begin position="32"/>
        <end position="417"/>
    </location>
</feature>
<evidence type="ECO:0000256" key="1">
    <source>
        <dbReference type="SAM" id="Phobius"/>
    </source>
</evidence>
<dbReference type="EMBL" id="JBHLWN010000077">
    <property type="protein sequence ID" value="MFC0214644.1"/>
    <property type="molecule type" value="Genomic_DNA"/>
</dbReference>
<dbReference type="PROSITE" id="PS00455">
    <property type="entry name" value="AMP_BINDING"/>
    <property type="match status" value="1"/>
</dbReference>
<dbReference type="CDD" id="cd05936">
    <property type="entry name" value="FC-FACS_FadD_like"/>
    <property type="match status" value="1"/>
</dbReference>
<dbReference type="InterPro" id="IPR042099">
    <property type="entry name" value="ANL_N_sf"/>
</dbReference>
<organism evidence="4 5">
    <name type="scientific">Paenibacillus chartarius</name>
    <dbReference type="NCBI Taxonomy" id="747481"/>
    <lineage>
        <taxon>Bacteria</taxon>
        <taxon>Bacillati</taxon>
        <taxon>Bacillota</taxon>
        <taxon>Bacilli</taxon>
        <taxon>Bacillales</taxon>
        <taxon>Paenibacillaceae</taxon>
        <taxon>Paenibacillus</taxon>
    </lineage>
</organism>
<keyword evidence="5" id="KW-1185">Reference proteome</keyword>
<keyword evidence="4" id="KW-0436">Ligase</keyword>
<keyword evidence="1" id="KW-1133">Transmembrane helix</keyword>
<dbReference type="Proteomes" id="UP001589776">
    <property type="component" value="Unassembled WGS sequence"/>
</dbReference>
<keyword evidence="1" id="KW-0472">Membrane</keyword>
<keyword evidence="1" id="KW-0812">Transmembrane</keyword>
<dbReference type="InterPro" id="IPR000873">
    <property type="entry name" value="AMP-dep_synth/lig_dom"/>
</dbReference>
<dbReference type="Gene3D" id="3.40.50.12780">
    <property type="entry name" value="N-terminal domain of ligase-like"/>
    <property type="match status" value="1"/>
</dbReference>
<protein>
    <submittedName>
        <fullName evidence="4">Long-chain fatty acid--CoA ligase</fullName>
    </submittedName>
</protein>